<name>A0A853C6A1_9ACTN</name>
<dbReference type="InterPro" id="IPR016181">
    <property type="entry name" value="Acyl_CoA_acyltransferase"/>
</dbReference>
<protein>
    <submittedName>
        <fullName evidence="2">RimJ/RimL family protein N-acetyltransferase</fullName>
    </submittedName>
</protein>
<proteinExistence type="predicted"/>
<dbReference type="InterPro" id="IPR051908">
    <property type="entry name" value="Ribosomal_N-acetyltransferase"/>
</dbReference>
<dbReference type="Gene3D" id="3.40.630.30">
    <property type="match status" value="1"/>
</dbReference>
<dbReference type="AlphaFoldDB" id="A0A853C6A1"/>
<dbReference type="GO" id="GO:0005737">
    <property type="term" value="C:cytoplasm"/>
    <property type="evidence" value="ECO:0007669"/>
    <property type="project" value="TreeGrafter"/>
</dbReference>
<evidence type="ECO:0000259" key="1">
    <source>
        <dbReference type="PROSITE" id="PS51186"/>
    </source>
</evidence>
<dbReference type="PROSITE" id="PS51186">
    <property type="entry name" value="GNAT"/>
    <property type="match status" value="1"/>
</dbReference>
<dbReference type="RefSeq" id="WP_179669671.1">
    <property type="nucleotide sequence ID" value="NZ_JACCFP010000001.1"/>
</dbReference>
<dbReference type="PANTHER" id="PTHR43441">
    <property type="entry name" value="RIBOSOMAL-PROTEIN-SERINE ACETYLTRANSFERASE"/>
    <property type="match status" value="1"/>
</dbReference>
<dbReference type="SUPFAM" id="SSF55729">
    <property type="entry name" value="Acyl-CoA N-acyltransferases (Nat)"/>
    <property type="match status" value="1"/>
</dbReference>
<keyword evidence="3" id="KW-1185">Reference proteome</keyword>
<keyword evidence="2" id="KW-0808">Transferase</keyword>
<dbReference type="GO" id="GO:0008999">
    <property type="term" value="F:protein-N-terminal-alanine acetyltransferase activity"/>
    <property type="evidence" value="ECO:0007669"/>
    <property type="project" value="TreeGrafter"/>
</dbReference>
<dbReference type="GO" id="GO:1990189">
    <property type="term" value="F:protein N-terminal-serine acetyltransferase activity"/>
    <property type="evidence" value="ECO:0007669"/>
    <property type="project" value="TreeGrafter"/>
</dbReference>
<comment type="caution">
    <text evidence="2">The sequence shown here is derived from an EMBL/GenBank/DDBJ whole genome shotgun (WGS) entry which is preliminary data.</text>
</comment>
<evidence type="ECO:0000313" key="3">
    <source>
        <dbReference type="Proteomes" id="UP000530424"/>
    </source>
</evidence>
<dbReference type="Proteomes" id="UP000530424">
    <property type="component" value="Unassembled WGS sequence"/>
</dbReference>
<accession>A0A853C6A1</accession>
<evidence type="ECO:0000313" key="2">
    <source>
        <dbReference type="EMBL" id="NYJ03375.1"/>
    </source>
</evidence>
<sequence>MAGLPALISSDRIRLFLISPEEAADMVAGRRHDDRWHPDYPRKDDVDAASMIRAGGDGADGADGATWGPRHIVLDRLAVGSIGCFGPPVDGETEVGYGLVPDARGRGVATEALGLLAAEADKVGVRLRASVAPDNTSSLRVLAKCGFSDLRGTTEDGELVMVRRPRPAS</sequence>
<dbReference type="InterPro" id="IPR000182">
    <property type="entry name" value="GNAT_dom"/>
</dbReference>
<gene>
    <name evidence="2" type="ORF">HNR19_004073</name>
</gene>
<feature type="domain" description="N-acetyltransferase" evidence="1">
    <location>
        <begin position="13"/>
        <end position="166"/>
    </location>
</feature>
<reference evidence="2 3" key="1">
    <citation type="submission" date="2020-07" db="EMBL/GenBank/DDBJ databases">
        <title>Sequencing the genomes of 1000 actinobacteria strains.</title>
        <authorList>
            <person name="Klenk H.-P."/>
        </authorList>
    </citation>
    <scope>NUCLEOTIDE SEQUENCE [LARGE SCALE GENOMIC DNA]</scope>
    <source>
        <strain evidence="2 3">DSM 103833</strain>
    </source>
</reference>
<dbReference type="PANTHER" id="PTHR43441:SF6">
    <property type="entry name" value="N-ACETYLTRANSFERASE DOMAIN-CONTAINING PROTEIN"/>
    <property type="match status" value="1"/>
</dbReference>
<organism evidence="2 3">
    <name type="scientific">Nocardioides thalensis</name>
    <dbReference type="NCBI Taxonomy" id="1914755"/>
    <lineage>
        <taxon>Bacteria</taxon>
        <taxon>Bacillati</taxon>
        <taxon>Actinomycetota</taxon>
        <taxon>Actinomycetes</taxon>
        <taxon>Propionibacteriales</taxon>
        <taxon>Nocardioidaceae</taxon>
        <taxon>Nocardioides</taxon>
    </lineage>
</organism>
<dbReference type="EMBL" id="JACCFP010000001">
    <property type="protein sequence ID" value="NYJ03375.1"/>
    <property type="molecule type" value="Genomic_DNA"/>
</dbReference>
<dbReference type="Pfam" id="PF13302">
    <property type="entry name" value="Acetyltransf_3"/>
    <property type="match status" value="1"/>
</dbReference>